<dbReference type="InterPro" id="IPR020892">
    <property type="entry name" value="Cyclophilin-type_PPIase_CS"/>
</dbReference>
<organism evidence="12 13">
    <name type="scientific">Blepharisma stoltei</name>
    <dbReference type="NCBI Taxonomy" id="1481888"/>
    <lineage>
        <taxon>Eukaryota</taxon>
        <taxon>Sar</taxon>
        <taxon>Alveolata</taxon>
        <taxon>Ciliophora</taxon>
        <taxon>Postciliodesmatophora</taxon>
        <taxon>Heterotrichea</taxon>
        <taxon>Heterotrichida</taxon>
        <taxon>Blepharismidae</taxon>
        <taxon>Blepharisma</taxon>
    </lineage>
</organism>
<accession>A0AAU9K9E3</accession>
<keyword evidence="7" id="KW-0413">Isomerase</keyword>
<feature type="domain" description="U-box" evidence="11">
    <location>
        <begin position="37"/>
        <end position="110"/>
    </location>
</feature>
<evidence type="ECO:0000256" key="5">
    <source>
        <dbReference type="ARBA" id="ARBA00022786"/>
    </source>
</evidence>
<comment type="similarity">
    <text evidence="3">Belongs to the cyclophilin-type PPIase family. PPIL2 subfamily.</text>
</comment>
<comment type="caution">
    <text evidence="12">The sequence shown here is derived from an EMBL/GenBank/DDBJ whole genome shotgun (WGS) entry which is preliminary data.</text>
</comment>
<evidence type="ECO:0008006" key="14">
    <source>
        <dbReference type="Google" id="ProtNLM"/>
    </source>
</evidence>
<name>A0AAU9K9E3_9CILI</name>
<evidence type="ECO:0000259" key="11">
    <source>
        <dbReference type="PROSITE" id="PS51698"/>
    </source>
</evidence>
<evidence type="ECO:0000256" key="2">
    <source>
        <dbReference type="ARBA" id="ARBA00004123"/>
    </source>
</evidence>
<evidence type="ECO:0000313" key="13">
    <source>
        <dbReference type="Proteomes" id="UP001162131"/>
    </source>
</evidence>
<dbReference type="GO" id="GO:0006457">
    <property type="term" value="P:protein folding"/>
    <property type="evidence" value="ECO:0007669"/>
    <property type="project" value="InterPro"/>
</dbReference>
<dbReference type="PANTHER" id="PTHR45625">
    <property type="entry name" value="PEPTIDYL-PROLYL CIS-TRANS ISOMERASE-RELATED"/>
    <property type="match status" value="1"/>
</dbReference>
<keyword evidence="5" id="KW-0833">Ubl conjugation pathway</keyword>
<dbReference type="GO" id="GO:0071013">
    <property type="term" value="C:catalytic step 2 spliceosome"/>
    <property type="evidence" value="ECO:0007669"/>
    <property type="project" value="TreeGrafter"/>
</dbReference>
<dbReference type="AlphaFoldDB" id="A0AAU9K9E3"/>
<dbReference type="Pfam" id="PF04641">
    <property type="entry name" value="Rtf2"/>
    <property type="match status" value="1"/>
</dbReference>
<keyword evidence="6" id="KW-0697">Rotamase</keyword>
<gene>
    <name evidence="12" type="ORF">BSTOLATCC_MIC59577</name>
</gene>
<protein>
    <recommendedName>
        <fullName evidence="14">RING-type E3 ubiquitin transferase</fullName>
    </recommendedName>
</protein>
<dbReference type="GO" id="GO:0003755">
    <property type="term" value="F:peptidyl-prolyl cis-trans isomerase activity"/>
    <property type="evidence" value="ECO:0007669"/>
    <property type="project" value="UniProtKB-KW"/>
</dbReference>
<dbReference type="PROSITE" id="PS50072">
    <property type="entry name" value="CSA_PPIASE_2"/>
    <property type="match status" value="1"/>
</dbReference>
<reference evidence="12" key="1">
    <citation type="submission" date="2021-09" db="EMBL/GenBank/DDBJ databases">
        <authorList>
            <consortium name="AG Swart"/>
            <person name="Singh M."/>
            <person name="Singh A."/>
            <person name="Seah K."/>
            <person name="Emmerich C."/>
        </authorList>
    </citation>
    <scope>NUCLEOTIDE SEQUENCE</scope>
    <source>
        <strain evidence="12">ATCC30299</strain>
    </source>
</reference>
<dbReference type="Pfam" id="PF00160">
    <property type="entry name" value="Pro_isomerase"/>
    <property type="match status" value="1"/>
</dbReference>
<dbReference type="PANTHER" id="PTHR45625:SF4">
    <property type="entry name" value="PEPTIDYLPROLYL ISOMERASE DOMAIN AND WD REPEAT-CONTAINING PROTEIN 1"/>
    <property type="match status" value="1"/>
</dbReference>
<dbReference type="PROSITE" id="PS51698">
    <property type="entry name" value="U_BOX"/>
    <property type="match status" value="1"/>
</dbReference>
<comment type="catalytic activity">
    <reaction evidence="1">
        <text>S-ubiquitinyl-[E2 ubiquitin-conjugating enzyme]-L-cysteine + [acceptor protein]-L-lysine = [E2 ubiquitin-conjugating enzyme]-L-cysteine + N(6)-ubiquitinyl-[acceptor protein]-L-lysine.</text>
        <dbReference type="EC" id="2.3.2.27"/>
    </reaction>
</comment>
<dbReference type="Proteomes" id="UP001162131">
    <property type="component" value="Unassembled WGS sequence"/>
</dbReference>
<keyword evidence="4" id="KW-0808">Transferase</keyword>
<evidence type="ECO:0000256" key="8">
    <source>
        <dbReference type="ARBA" id="ARBA00023242"/>
    </source>
</evidence>
<dbReference type="InterPro" id="IPR029000">
    <property type="entry name" value="Cyclophilin-like_dom_sf"/>
</dbReference>
<feature type="domain" description="PPIase cyclophilin-type" evidence="10">
    <location>
        <begin position="257"/>
        <end position="402"/>
    </location>
</feature>
<dbReference type="Gene3D" id="2.40.100.10">
    <property type="entry name" value="Cyclophilin-like"/>
    <property type="match status" value="1"/>
</dbReference>
<dbReference type="PRINTS" id="PR00153">
    <property type="entry name" value="CSAPPISMRASE"/>
</dbReference>
<dbReference type="InterPro" id="IPR002130">
    <property type="entry name" value="Cyclophilin-type_PPIase_dom"/>
</dbReference>
<dbReference type="FunFam" id="3.30.40.10:FF:000079">
    <property type="entry name" value="Peptidyl-prolyl cis-trans isomerase 2"/>
    <property type="match status" value="1"/>
</dbReference>
<evidence type="ECO:0000256" key="9">
    <source>
        <dbReference type="SAM" id="MobiDB-lite"/>
    </source>
</evidence>
<keyword evidence="8" id="KW-0539">Nucleus</keyword>
<comment type="subcellular location">
    <subcellularLocation>
        <location evidence="2">Nucleus</location>
    </subcellularLocation>
</comment>
<dbReference type="InterPro" id="IPR044666">
    <property type="entry name" value="Cyclophilin_A-like"/>
</dbReference>
<evidence type="ECO:0000259" key="10">
    <source>
        <dbReference type="PROSITE" id="PS50072"/>
    </source>
</evidence>
<evidence type="ECO:0000256" key="7">
    <source>
        <dbReference type="ARBA" id="ARBA00023235"/>
    </source>
</evidence>
<keyword evidence="13" id="KW-1185">Reference proteome</keyword>
<dbReference type="PROSITE" id="PS00170">
    <property type="entry name" value="CSA_PPIASE_1"/>
    <property type="match status" value="1"/>
</dbReference>
<evidence type="ECO:0000313" key="12">
    <source>
        <dbReference type="EMBL" id="CAG9333761.1"/>
    </source>
</evidence>
<evidence type="ECO:0000256" key="6">
    <source>
        <dbReference type="ARBA" id="ARBA00023110"/>
    </source>
</evidence>
<evidence type="ECO:0000256" key="3">
    <source>
        <dbReference type="ARBA" id="ARBA00007930"/>
    </source>
</evidence>
<dbReference type="GO" id="GO:0061630">
    <property type="term" value="F:ubiquitin protein ligase activity"/>
    <property type="evidence" value="ECO:0007669"/>
    <property type="project" value="UniProtKB-EC"/>
</dbReference>
<dbReference type="GO" id="GO:0016567">
    <property type="term" value="P:protein ubiquitination"/>
    <property type="evidence" value="ECO:0007669"/>
    <property type="project" value="InterPro"/>
</dbReference>
<dbReference type="InterPro" id="IPR026951">
    <property type="entry name" value="PPIL2_U-box_dom"/>
</dbReference>
<evidence type="ECO:0000256" key="4">
    <source>
        <dbReference type="ARBA" id="ARBA00022679"/>
    </source>
</evidence>
<dbReference type="InterPro" id="IPR003613">
    <property type="entry name" value="Ubox_domain"/>
</dbReference>
<dbReference type="CDD" id="cd16663">
    <property type="entry name" value="RING-Ubox_PPIL2"/>
    <property type="match status" value="1"/>
</dbReference>
<dbReference type="Gene3D" id="3.30.40.10">
    <property type="entry name" value="Zinc/RING finger domain, C3HC4 (zinc finger)"/>
    <property type="match status" value="1"/>
</dbReference>
<dbReference type="SMART" id="SM00504">
    <property type="entry name" value="Ubox"/>
    <property type="match status" value="1"/>
</dbReference>
<evidence type="ECO:0000256" key="1">
    <source>
        <dbReference type="ARBA" id="ARBA00000900"/>
    </source>
</evidence>
<sequence length="482" mass="54986">MGRNKNRHSKDKMYVTVTEHQQDWGGKKAHAPKSNFIRLPFYCCALSLTPFSNPYCTKEGIIFDLIHIIPYLKKYKRNPATGETLHMRELIKLNFSQNSEGKYHCPVTYKVFNENSYIVAIKKTGNVYSNEAIDSLCRKQNNWKDLLTDEEFSPNDIIILQDPLRPKDVSSLFHMKNPNPPEANHKSKEVKSSQGEGPKHERFTTGMTAASFTSTSFDPHTENELRGLTENEIRQEYYREVIRNKLQGEATLITTHGLLKFRLFCDQTPMTCENFLTLCEEGYYNDTPFHRSIPGFVLQGGDPSGTGTGGKNIFGIPYFKDELLPTLRHAKRGMLSMANSGPNTNKSQFFVTYRATPHLDNKHTVFGELIDGFVTLDVLEGLSTDSEDRFKGTEVKILSTETPKNPFKDMKAQVIEMKTRKNEDKEEDWLEIPQPLNVPKPKKEGVGKYIGTNKSSANLPIGMFAEYDSKKASRTTFDFNNW</sequence>
<proteinExistence type="inferred from homology"/>
<feature type="region of interest" description="Disordered" evidence="9">
    <location>
        <begin position="171"/>
        <end position="203"/>
    </location>
</feature>
<dbReference type="SUPFAM" id="SSF57850">
    <property type="entry name" value="RING/U-box"/>
    <property type="match status" value="1"/>
</dbReference>
<dbReference type="EMBL" id="CAJZBQ010000057">
    <property type="protein sequence ID" value="CAG9333761.1"/>
    <property type="molecule type" value="Genomic_DNA"/>
</dbReference>
<feature type="compositionally biased region" description="Basic and acidic residues" evidence="9">
    <location>
        <begin position="183"/>
        <end position="203"/>
    </location>
</feature>
<dbReference type="InterPro" id="IPR013083">
    <property type="entry name" value="Znf_RING/FYVE/PHD"/>
</dbReference>
<dbReference type="SUPFAM" id="SSF50891">
    <property type="entry name" value="Cyclophilin-like"/>
    <property type="match status" value="1"/>
</dbReference>